<dbReference type="RefSeq" id="WP_137092241.1">
    <property type="nucleotide sequence ID" value="NZ_CP028923.1"/>
</dbReference>
<organism evidence="1 2">
    <name type="scientific">Mangrovivirga cuniculi</name>
    <dbReference type="NCBI Taxonomy" id="2715131"/>
    <lineage>
        <taxon>Bacteria</taxon>
        <taxon>Pseudomonadati</taxon>
        <taxon>Bacteroidota</taxon>
        <taxon>Cytophagia</taxon>
        <taxon>Cytophagales</taxon>
        <taxon>Mangrovivirgaceae</taxon>
        <taxon>Mangrovivirga</taxon>
    </lineage>
</organism>
<protein>
    <submittedName>
        <fullName evidence="1">DUF3291 domain-containing protein</fullName>
    </submittedName>
</protein>
<reference evidence="1 2" key="1">
    <citation type="submission" date="2018-04" db="EMBL/GenBank/DDBJ databases">
        <title>Complete genome uncultured novel isolate.</title>
        <authorList>
            <person name="Merlino G."/>
        </authorList>
    </citation>
    <scope>NUCLEOTIDE SEQUENCE [LARGE SCALE GENOMIC DNA]</scope>
    <source>
        <strain evidence="2">R1DC9</strain>
    </source>
</reference>
<dbReference type="Proteomes" id="UP000298616">
    <property type="component" value="Chromosome"/>
</dbReference>
<gene>
    <name evidence="1" type="ORF">DCC35_18895</name>
</gene>
<dbReference type="AlphaFoldDB" id="A0A4D7JT18"/>
<dbReference type="KEGG" id="fpf:DCC35_18895"/>
<dbReference type="EMBL" id="CP028923">
    <property type="protein sequence ID" value="QCK16650.1"/>
    <property type="molecule type" value="Genomic_DNA"/>
</dbReference>
<accession>A0A4D7JT18</accession>
<name>A0A4D7JT18_9BACT</name>
<dbReference type="OrthoDB" id="1364821at2"/>
<sequence length="110" mass="12837">MKATITSIKLKKPWHFFVLSKMALRIFKQLKTTKCKQYKSTGFWTLHYTMTLWEEESDMKEFAKSGAHLEAMKRSSNIASEIHTITINAKNLPTWKEAKLLLGKGKVLRY</sequence>
<evidence type="ECO:0000313" key="1">
    <source>
        <dbReference type="EMBL" id="QCK16650.1"/>
    </source>
</evidence>
<proteinExistence type="predicted"/>
<keyword evidence="2" id="KW-1185">Reference proteome</keyword>
<evidence type="ECO:0000313" key="2">
    <source>
        <dbReference type="Proteomes" id="UP000298616"/>
    </source>
</evidence>